<name>A0ACA9LZN3_9GLOM</name>
<keyword evidence="2" id="KW-1185">Reference proteome</keyword>
<proteinExistence type="predicted"/>
<reference evidence="1" key="1">
    <citation type="submission" date="2021-06" db="EMBL/GenBank/DDBJ databases">
        <authorList>
            <person name="Kallberg Y."/>
            <person name="Tangrot J."/>
            <person name="Rosling A."/>
        </authorList>
    </citation>
    <scope>NUCLEOTIDE SEQUENCE</scope>
    <source>
        <strain evidence="1">CL356</strain>
    </source>
</reference>
<accession>A0ACA9LZN3</accession>
<evidence type="ECO:0000313" key="1">
    <source>
        <dbReference type="EMBL" id="CAG8556932.1"/>
    </source>
</evidence>
<organism evidence="1 2">
    <name type="scientific">Acaulospora colombiana</name>
    <dbReference type="NCBI Taxonomy" id="27376"/>
    <lineage>
        <taxon>Eukaryota</taxon>
        <taxon>Fungi</taxon>
        <taxon>Fungi incertae sedis</taxon>
        <taxon>Mucoromycota</taxon>
        <taxon>Glomeromycotina</taxon>
        <taxon>Glomeromycetes</taxon>
        <taxon>Diversisporales</taxon>
        <taxon>Acaulosporaceae</taxon>
        <taxon>Acaulospora</taxon>
    </lineage>
</organism>
<gene>
    <name evidence="1" type="ORF">ACOLOM_LOCUS5081</name>
</gene>
<protein>
    <submittedName>
        <fullName evidence="1">9697_t:CDS:1</fullName>
    </submittedName>
</protein>
<evidence type="ECO:0000313" key="2">
    <source>
        <dbReference type="Proteomes" id="UP000789525"/>
    </source>
</evidence>
<comment type="caution">
    <text evidence="1">The sequence shown here is derived from an EMBL/GenBank/DDBJ whole genome shotgun (WGS) entry which is preliminary data.</text>
</comment>
<sequence>MWELVNSQGTATEDSSTQDKNGMSIGEPSTILQFVAGAHIPKRMITNMWVYKQELFVGFNNGQIQFRDCNTLQVLNQKGQNGIKLFVDSRFPTYNTWIPSSYHDQNDGVVANVNAITEFATSPNGTLLLFRRYSGKLECLDMADINLAKVDLMDSMQGSRACANKLTLCILNNVDHTDLENIVKKLSILSEEKKDIMEITLEETFANISSVFPNGFETSASSDFLIRLFGLQLSLLKSYGCDNVTYLNTLFVLHLRALEITFKNSSNPDGTFVEGEYSFIEVVAKSWANR</sequence>
<dbReference type="EMBL" id="CAJVPT010008923">
    <property type="protein sequence ID" value="CAG8556932.1"/>
    <property type="molecule type" value="Genomic_DNA"/>
</dbReference>
<dbReference type="Proteomes" id="UP000789525">
    <property type="component" value="Unassembled WGS sequence"/>
</dbReference>